<dbReference type="InterPro" id="IPR028974">
    <property type="entry name" value="TSP_type-3_rpt"/>
</dbReference>
<organism evidence="13 14">
    <name type="scientific">Azotobacter bryophylli</name>
    <dbReference type="NCBI Taxonomy" id="1986537"/>
    <lineage>
        <taxon>Bacteria</taxon>
        <taxon>Pseudomonadati</taxon>
        <taxon>Pseudomonadota</taxon>
        <taxon>Gammaproteobacteria</taxon>
        <taxon>Pseudomonadales</taxon>
        <taxon>Pseudomonadaceae</taxon>
        <taxon>Azotobacter</taxon>
    </lineage>
</organism>
<keyword evidence="5" id="KW-0406">Ion transport</keyword>
<keyword evidence="6" id="KW-0626">Porin</keyword>
<feature type="domain" description="OmpA-like" evidence="12">
    <location>
        <begin position="232"/>
        <end position="350"/>
    </location>
</feature>
<dbReference type="SUPFAM" id="SSF103647">
    <property type="entry name" value="TSP type-3 repeat"/>
    <property type="match status" value="1"/>
</dbReference>
<dbReference type="PROSITE" id="PS51123">
    <property type="entry name" value="OMPA_2"/>
    <property type="match status" value="1"/>
</dbReference>
<evidence type="ECO:0000256" key="5">
    <source>
        <dbReference type="ARBA" id="ARBA00023065"/>
    </source>
</evidence>
<keyword evidence="2" id="KW-0813">Transport</keyword>
<feature type="chain" id="PRO_5047027573" evidence="11">
    <location>
        <begin position="25"/>
        <end position="351"/>
    </location>
</feature>
<dbReference type="CDD" id="cd07185">
    <property type="entry name" value="OmpA_C-like"/>
    <property type="match status" value="1"/>
</dbReference>
<dbReference type="SUPFAM" id="SSF103088">
    <property type="entry name" value="OmpA-like"/>
    <property type="match status" value="1"/>
</dbReference>
<evidence type="ECO:0000256" key="3">
    <source>
        <dbReference type="ARBA" id="ARBA00022452"/>
    </source>
</evidence>
<keyword evidence="8" id="KW-0998">Cell outer membrane</keyword>
<dbReference type="PROSITE" id="PS01068">
    <property type="entry name" value="OMPA_1"/>
    <property type="match status" value="1"/>
</dbReference>
<keyword evidence="7 9" id="KW-0472">Membrane</keyword>
<dbReference type="PRINTS" id="PR01021">
    <property type="entry name" value="OMPADOMAIN"/>
</dbReference>
<dbReference type="Pfam" id="PF00691">
    <property type="entry name" value="OmpA"/>
    <property type="match status" value="1"/>
</dbReference>
<dbReference type="InterPro" id="IPR006664">
    <property type="entry name" value="OMP_bac"/>
</dbReference>
<evidence type="ECO:0000256" key="7">
    <source>
        <dbReference type="ARBA" id="ARBA00023136"/>
    </source>
</evidence>
<proteinExistence type="predicted"/>
<sequence length="351" mass="37874">MKLKNTLGVVIGSLVAASSFSALAQGQGAVEVEAFAKHYFADSSSRSFEHDDAELYGGSIGYFLTDAVEVALGFGVYSDVSSEDPLPNGEHRNIKGNYSSLDAIYHFRDAGVHLRPYVSAGFAYQNIGQGQHGRNHSTFAQIGGGLKYYVTNNFYTKAGVDGMYNIDDGYGEWMAGVGVGLNFGGTTKKEKPAEEPVAEVCADADNDGVCDNIDKCPDTPANVTVDAEGCTAVAEVVRVELDVKFDFDKAVVKEESYGDIRNLADFMKQYPQTTTTVEGHTDSVGTEAYNKKLSERRAKAVREVLVNQYGVEGNRVDSVGYGETRPIADNSTESGRAINRRVEAEVEAQAK</sequence>
<evidence type="ECO:0000256" key="11">
    <source>
        <dbReference type="SAM" id="SignalP"/>
    </source>
</evidence>
<comment type="caution">
    <text evidence="13">The sequence shown here is derived from an EMBL/GenBank/DDBJ whole genome shotgun (WGS) entry which is preliminary data.</text>
</comment>
<comment type="subcellular location">
    <subcellularLocation>
        <location evidence="1">Cell outer membrane</location>
        <topology evidence="1">Multi-pass membrane protein</topology>
    </subcellularLocation>
</comment>
<gene>
    <name evidence="13" type="ORF">ACFOJE_09035</name>
</gene>
<dbReference type="PANTHER" id="PTHR30329:SF21">
    <property type="entry name" value="LIPOPROTEIN YIAD-RELATED"/>
    <property type="match status" value="1"/>
</dbReference>
<feature type="region of interest" description="Disordered" evidence="10">
    <location>
        <begin position="317"/>
        <end position="338"/>
    </location>
</feature>
<dbReference type="PANTHER" id="PTHR30329">
    <property type="entry name" value="STATOR ELEMENT OF FLAGELLAR MOTOR COMPLEX"/>
    <property type="match status" value="1"/>
</dbReference>
<evidence type="ECO:0000256" key="8">
    <source>
        <dbReference type="ARBA" id="ARBA00023237"/>
    </source>
</evidence>
<evidence type="ECO:0000256" key="2">
    <source>
        <dbReference type="ARBA" id="ARBA00022448"/>
    </source>
</evidence>
<dbReference type="InterPro" id="IPR050330">
    <property type="entry name" value="Bact_OuterMem_StrucFunc"/>
</dbReference>
<dbReference type="InterPro" id="IPR008722">
    <property type="entry name" value="OprF_membrane_N"/>
</dbReference>
<dbReference type="Proteomes" id="UP001595457">
    <property type="component" value="Unassembled WGS sequence"/>
</dbReference>
<dbReference type="InterPro" id="IPR011250">
    <property type="entry name" value="OMP/PagP_B-barrel"/>
</dbReference>
<keyword evidence="3" id="KW-1134">Transmembrane beta strand</keyword>
<keyword evidence="4" id="KW-0812">Transmembrane</keyword>
<accession>A0ABV7ATW1</accession>
<dbReference type="EMBL" id="JBHRSJ010000016">
    <property type="protein sequence ID" value="MFC2972351.1"/>
    <property type="molecule type" value="Genomic_DNA"/>
</dbReference>
<keyword evidence="11" id="KW-0732">Signal</keyword>
<evidence type="ECO:0000256" key="6">
    <source>
        <dbReference type="ARBA" id="ARBA00023114"/>
    </source>
</evidence>
<evidence type="ECO:0000313" key="13">
    <source>
        <dbReference type="EMBL" id="MFC2972351.1"/>
    </source>
</evidence>
<dbReference type="InterPro" id="IPR036737">
    <property type="entry name" value="OmpA-like_sf"/>
</dbReference>
<dbReference type="RefSeq" id="WP_377813988.1">
    <property type="nucleotide sequence ID" value="NZ_JBHRSJ010000016.1"/>
</dbReference>
<evidence type="ECO:0000256" key="9">
    <source>
        <dbReference type="PROSITE-ProRule" id="PRU00473"/>
    </source>
</evidence>
<protein>
    <submittedName>
        <fullName evidence="13">OmpA family protein</fullName>
    </submittedName>
</protein>
<reference evidence="14" key="1">
    <citation type="journal article" date="2019" name="Int. J. Syst. Evol. Microbiol.">
        <title>The Global Catalogue of Microorganisms (GCM) 10K type strain sequencing project: providing services to taxonomists for standard genome sequencing and annotation.</title>
        <authorList>
            <consortium name="The Broad Institute Genomics Platform"/>
            <consortium name="The Broad Institute Genome Sequencing Center for Infectious Disease"/>
            <person name="Wu L."/>
            <person name="Ma J."/>
        </authorList>
    </citation>
    <scope>NUCLEOTIDE SEQUENCE [LARGE SCALE GENOMIC DNA]</scope>
    <source>
        <strain evidence="14">KCTC 62195</strain>
    </source>
</reference>
<keyword evidence="14" id="KW-1185">Reference proteome</keyword>
<evidence type="ECO:0000256" key="10">
    <source>
        <dbReference type="SAM" id="MobiDB-lite"/>
    </source>
</evidence>
<evidence type="ECO:0000313" key="14">
    <source>
        <dbReference type="Proteomes" id="UP001595457"/>
    </source>
</evidence>
<evidence type="ECO:0000256" key="4">
    <source>
        <dbReference type="ARBA" id="ARBA00022692"/>
    </source>
</evidence>
<evidence type="ECO:0000256" key="1">
    <source>
        <dbReference type="ARBA" id="ARBA00004571"/>
    </source>
</evidence>
<dbReference type="Pfam" id="PF05736">
    <property type="entry name" value="OprF"/>
    <property type="match status" value="1"/>
</dbReference>
<dbReference type="SUPFAM" id="SSF56925">
    <property type="entry name" value="OMPA-like"/>
    <property type="match status" value="1"/>
</dbReference>
<dbReference type="InterPro" id="IPR006665">
    <property type="entry name" value="OmpA-like"/>
</dbReference>
<dbReference type="InterPro" id="IPR006690">
    <property type="entry name" value="OMPA-like_CS"/>
</dbReference>
<name>A0ABV7ATW1_9GAMM</name>
<dbReference type="Gene3D" id="3.30.1330.60">
    <property type="entry name" value="OmpA-like domain"/>
    <property type="match status" value="1"/>
</dbReference>
<evidence type="ECO:0000259" key="12">
    <source>
        <dbReference type="PROSITE" id="PS51123"/>
    </source>
</evidence>
<feature type="signal peptide" evidence="11">
    <location>
        <begin position="1"/>
        <end position="24"/>
    </location>
</feature>
<dbReference type="Gene3D" id="2.40.160.20">
    <property type="match status" value="1"/>
</dbReference>